<sequence>MSLVCFAIATPPPAAPSGPPMSAGPFQLPAPLAHVTYVEPFRPVAVAVSVQSFCRARATPPPALVSGEPTAAGAVHQTPA</sequence>
<dbReference type="RefSeq" id="WP_126636408.1">
    <property type="nucleotide sequence ID" value="NZ_BIFH01000015.1"/>
</dbReference>
<protein>
    <submittedName>
        <fullName evidence="2">Uncharacterized protein</fullName>
    </submittedName>
</protein>
<accession>A0A401YHY4</accession>
<evidence type="ECO:0000256" key="1">
    <source>
        <dbReference type="SAM" id="MobiDB-lite"/>
    </source>
</evidence>
<gene>
    <name evidence="2" type="ORF">EHYA_01856</name>
</gene>
<keyword evidence="3" id="KW-1185">Reference proteome</keyword>
<proteinExistence type="predicted"/>
<reference evidence="2 3" key="1">
    <citation type="submission" date="2018-12" db="EMBL/GenBank/DDBJ databases">
        <title>Draft genome sequence of Embleya hyalina NBRC 13850T.</title>
        <authorList>
            <person name="Komaki H."/>
            <person name="Hosoyama A."/>
            <person name="Kimura A."/>
            <person name="Ichikawa N."/>
            <person name="Tamura T."/>
        </authorList>
    </citation>
    <scope>NUCLEOTIDE SEQUENCE [LARGE SCALE GENOMIC DNA]</scope>
    <source>
        <strain evidence="2 3">NBRC 13850</strain>
    </source>
</reference>
<feature type="region of interest" description="Disordered" evidence="1">
    <location>
        <begin position="59"/>
        <end position="80"/>
    </location>
</feature>
<evidence type="ECO:0000313" key="2">
    <source>
        <dbReference type="EMBL" id="GCD94197.1"/>
    </source>
</evidence>
<name>A0A401YHY4_9ACTN</name>
<dbReference type="Proteomes" id="UP000286931">
    <property type="component" value="Unassembled WGS sequence"/>
</dbReference>
<evidence type="ECO:0000313" key="3">
    <source>
        <dbReference type="Proteomes" id="UP000286931"/>
    </source>
</evidence>
<dbReference type="EMBL" id="BIFH01000015">
    <property type="protein sequence ID" value="GCD94197.1"/>
    <property type="molecule type" value="Genomic_DNA"/>
</dbReference>
<dbReference type="AlphaFoldDB" id="A0A401YHY4"/>
<organism evidence="2 3">
    <name type="scientific">Embleya hyalina</name>
    <dbReference type="NCBI Taxonomy" id="516124"/>
    <lineage>
        <taxon>Bacteria</taxon>
        <taxon>Bacillati</taxon>
        <taxon>Actinomycetota</taxon>
        <taxon>Actinomycetes</taxon>
        <taxon>Kitasatosporales</taxon>
        <taxon>Streptomycetaceae</taxon>
        <taxon>Embleya</taxon>
    </lineage>
</organism>
<comment type="caution">
    <text evidence="2">The sequence shown here is derived from an EMBL/GenBank/DDBJ whole genome shotgun (WGS) entry which is preliminary data.</text>
</comment>